<evidence type="ECO:0000256" key="2">
    <source>
        <dbReference type="ARBA" id="ARBA00022692"/>
    </source>
</evidence>
<reference evidence="10 11" key="1">
    <citation type="journal article" date="2019" name="Sci. Data">
        <title>Hybrid genome assembly and annotation of Danionella translucida.</title>
        <authorList>
            <person name="Kadobianskyi M."/>
            <person name="Schulze L."/>
            <person name="Schuelke M."/>
            <person name="Judkewitz B."/>
        </authorList>
    </citation>
    <scope>NUCLEOTIDE SEQUENCE [LARGE SCALE GENOMIC DNA]</scope>
    <source>
        <strain evidence="10 11">Bolton</strain>
    </source>
</reference>
<evidence type="ECO:0000256" key="5">
    <source>
        <dbReference type="ARBA" id="ARBA00023136"/>
    </source>
</evidence>
<feature type="transmembrane region" description="Helical" evidence="8">
    <location>
        <begin position="77"/>
        <end position="94"/>
    </location>
</feature>
<dbReference type="EMBL" id="SRMA01027333">
    <property type="protein sequence ID" value="TRY55174.1"/>
    <property type="molecule type" value="Genomic_DNA"/>
</dbReference>
<feature type="transmembrane region" description="Helical" evidence="8">
    <location>
        <begin position="182"/>
        <end position="202"/>
    </location>
</feature>
<dbReference type="GO" id="GO:0005789">
    <property type="term" value="C:endoplasmic reticulum membrane"/>
    <property type="evidence" value="ECO:0007669"/>
    <property type="project" value="TreeGrafter"/>
</dbReference>
<proteinExistence type="inferred from homology"/>
<dbReference type="PANTHER" id="PTHR14568:SF9">
    <property type="entry name" value="TRANSMEMBRANE 6 SUPERFAMILY MEMBER 2"/>
    <property type="match status" value="1"/>
</dbReference>
<feature type="transmembrane region" description="Helical" evidence="8">
    <location>
        <begin position="314"/>
        <end position="341"/>
    </location>
</feature>
<dbReference type="CDD" id="cd21106">
    <property type="entry name" value="TM6SF1-like"/>
    <property type="match status" value="1"/>
</dbReference>
<accession>A0A553MPS0</accession>
<feature type="transmembrane region" description="Helical" evidence="8">
    <location>
        <begin position="348"/>
        <end position="366"/>
    </location>
</feature>
<dbReference type="InterPro" id="IPR047195">
    <property type="entry name" value="TM6SF1-like"/>
</dbReference>
<evidence type="ECO:0000256" key="4">
    <source>
        <dbReference type="ARBA" id="ARBA00022989"/>
    </source>
</evidence>
<evidence type="ECO:0000313" key="10">
    <source>
        <dbReference type="EMBL" id="TRY55174.1"/>
    </source>
</evidence>
<evidence type="ECO:0000256" key="3">
    <source>
        <dbReference type="ARBA" id="ARBA00022737"/>
    </source>
</evidence>
<keyword evidence="5 7" id="KW-0472">Membrane</keyword>
<dbReference type="InterPro" id="IPR059044">
    <property type="entry name" value="TM_Tm6sf1/2"/>
</dbReference>
<keyword evidence="11" id="KW-1185">Reference proteome</keyword>
<keyword evidence="2 7" id="KW-0812">Transmembrane</keyword>
<dbReference type="PANTHER" id="PTHR14568">
    <property type="entry name" value="TRANSMEMBRANE SUPERFAMILY 6 MEMBER 1/2"/>
    <property type="match status" value="1"/>
</dbReference>
<name>A0A553MPS0_9TELE</name>
<dbReference type="Proteomes" id="UP000316079">
    <property type="component" value="Unassembled WGS sequence"/>
</dbReference>
<keyword evidence="4 7" id="KW-1133">Transmembrane helix</keyword>
<dbReference type="GO" id="GO:0055088">
    <property type="term" value="P:lipid homeostasis"/>
    <property type="evidence" value="ECO:0007669"/>
    <property type="project" value="TreeGrafter"/>
</dbReference>
<comment type="caution">
    <text evidence="10">The sequence shown here is derived from an EMBL/GenBank/DDBJ whole genome shotgun (WGS) entry which is preliminary data.</text>
</comment>
<dbReference type="PROSITE" id="PS51751">
    <property type="entry name" value="EXPERA"/>
    <property type="match status" value="1"/>
</dbReference>
<feature type="transmembrane region" description="Helical" evidence="8">
    <location>
        <begin position="386"/>
        <end position="405"/>
    </location>
</feature>
<feature type="transmembrane region" description="Helical" evidence="8">
    <location>
        <begin position="146"/>
        <end position="170"/>
    </location>
</feature>
<organism evidence="10 11">
    <name type="scientific">Danionella cerebrum</name>
    <dbReference type="NCBI Taxonomy" id="2873325"/>
    <lineage>
        <taxon>Eukaryota</taxon>
        <taxon>Metazoa</taxon>
        <taxon>Chordata</taxon>
        <taxon>Craniata</taxon>
        <taxon>Vertebrata</taxon>
        <taxon>Euteleostomi</taxon>
        <taxon>Actinopterygii</taxon>
        <taxon>Neopterygii</taxon>
        <taxon>Teleostei</taxon>
        <taxon>Ostariophysi</taxon>
        <taxon>Cypriniformes</taxon>
        <taxon>Danionidae</taxon>
        <taxon>Danioninae</taxon>
        <taxon>Danionella</taxon>
    </lineage>
</organism>
<evidence type="ECO:0000256" key="1">
    <source>
        <dbReference type="ARBA" id="ARBA00004127"/>
    </source>
</evidence>
<evidence type="ECO:0000256" key="6">
    <source>
        <dbReference type="ARBA" id="ARBA00034760"/>
    </source>
</evidence>
<evidence type="ECO:0000259" key="9">
    <source>
        <dbReference type="PROSITE" id="PS51751"/>
    </source>
</evidence>
<evidence type="ECO:0000256" key="7">
    <source>
        <dbReference type="PROSITE-ProRule" id="PRU01087"/>
    </source>
</evidence>
<evidence type="ECO:0000256" key="8">
    <source>
        <dbReference type="SAM" id="Phobius"/>
    </source>
</evidence>
<feature type="transmembrane region" description="Helical" evidence="8">
    <location>
        <begin position="106"/>
        <end position="126"/>
    </location>
</feature>
<keyword evidence="3" id="KW-0677">Repeat</keyword>
<dbReference type="AlphaFoldDB" id="A0A553MPS0"/>
<feature type="transmembrane region" description="Helical" evidence="8">
    <location>
        <begin position="261"/>
        <end position="294"/>
    </location>
</feature>
<comment type="subcellular location">
    <subcellularLocation>
        <location evidence="1">Endomembrane system</location>
        <topology evidence="1">Multi-pass membrane protein</topology>
    </subcellularLocation>
</comment>
<comment type="similarity">
    <text evidence="6">Belongs to the TM6SF family.</text>
</comment>
<dbReference type="GO" id="GO:0019216">
    <property type="term" value="P:regulation of lipid metabolic process"/>
    <property type="evidence" value="ECO:0007669"/>
    <property type="project" value="TreeGrafter"/>
</dbReference>
<gene>
    <name evidence="10" type="ORF">DNTS_032662</name>
</gene>
<evidence type="ECO:0000313" key="11">
    <source>
        <dbReference type="Proteomes" id="UP000316079"/>
    </source>
</evidence>
<sequence length="430" mass="47787">HTHTPHTPQDADGREFKPQQNAVLYFIDGCLGQSLRTITEEGAMDLPPEISVLLLSLSAPFLLYAINQLPFLQDPQVILALVVAALTTVFLLANRGMKSAAAPDPLFYVFAVFSFTSVLSLTNALQQDGFIKGFMDVYVGKVEPHLSSAHGILLSYWEGLVHFLLLLLIIHRMSEGKSFRNLALLWSGSMVAAQTVLISGMIVGKYNKNIPPVIWRSSLSLIGSVWTAVKLLSRPRELSIIPADKLEVLQRRSLLSRPVDLLLTLCLLGNIAFTAFRGFVVLECSLDACFSYIYQYEPYMKDSVGFPKLTIFSALALCVLQMLVFLFYAVPLLWACVLGLLTPGCSWMLDWTLVLAGAVAQAQWTHLGASLHSRTPFTYRIPKDEWSQVMVLNLLSLAVPVLLALRCHIRPAFFLQSQPHTPTTNGRKQR</sequence>
<dbReference type="InterPro" id="IPR033118">
    <property type="entry name" value="EXPERA"/>
</dbReference>
<dbReference type="GO" id="GO:0033116">
    <property type="term" value="C:endoplasmic reticulum-Golgi intermediate compartment membrane"/>
    <property type="evidence" value="ECO:0007669"/>
    <property type="project" value="TreeGrafter"/>
</dbReference>
<feature type="transmembrane region" description="Helical" evidence="8">
    <location>
        <begin position="214"/>
        <end position="232"/>
    </location>
</feature>
<feature type="transmembrane region" description="Helical" evidence="8">
    <location>
        <begin position="52"/>
        <end position="71"/>
    </location>
</feature>
<dbReference type="OrthoDB" id="8181520at2759"/>
<feature type="domain" description="EXPERA" evidence="9">
    <location>
        <begin position="259"/>
        <end position="404"/>
    </location>
</feature>
<dbReference type="Pfam" id="PF26083">
    <property type="entry name" value="TM_Tm6sf2"/>
    <property type="match status" value="1"/>
</dbReference>
<feature type="non-terminal residue" evidence="10">
    <location>
        <position position="1"/>
    </location>
</feature>
<protein>
    <recommendedName>
        <fullName evidence="9">EXPERA domain-containing protein</fullName>
    </recommendedName>
</protein>